<evidence type="ECO:0000259" key="1">
    <source>
        <dbReference type="PROSITE" id="PS51704"/>
    </source>
</evidence>
<dbReference type="GO" id="GO:0008081">
    <property type="term" value="F:phosphoric diester hydrolase activity"/>
    <property type="evidence" value="ECO:0007669"/>
    <property type="project" value="InterPro"/>
</dbReference>
<name>A0A1L3GLP1_9BACT</name>
<dbReference type="Gene3D" id="3.20.20.190">
    <property type="entry name" value="Phosphatidylinositol (PI) phosphodiesterase"/>
    <property type="match status" value="1"/>
</dbReference>
<organism evidence="2 3">
    <name type="scientific">Syntrophotalea acetylenivorans</name>
    <dbReference type="NCBI Taxonomy" id="1842532"/>
    <lineage>
        <taxon>Bacteria</taxon>
        <taxon>Pseudomonadati</taxon>
        <taxon>Thermodesulfobacteriota</taxon>
        <taxon>Desulfuromonadia</taxon>
        <taxon>Desulfuromonadales</taxon>
        <taxon>Syntrophotaleaceae</taxon>
        <taxon>Syntrophotalea</taxon>
    </lineage>
</organism>
<dbReference type="OrthoDB" id="9787897at2"/>
<gene>
    <name evidence="2" type="ORF">A7E78_02835</name>
</gene>
<dbReference type="AlphaFoldDB" id="A0A1L3GLP1"/>
<dbReference type="KEGG" id="pef:A7E78_02835"/>
<proteinExistence type="predicted"/>
<dbReference type="PANTHER" id="PTHR46211">
    <property type="entry name" value="GLYCEROPHOSPHORYL DIESTER PHOSPHODIESTERASE"/>
    <property type="match status" value="1"/>
</dbReference>
<keyword evidence="3" id="KW-1185">Reference proteome</keyword>
<dbReference type="InterPro" id="IPR017946">
    <property type="entry name" value="PLC-like_Pdiesterase_TIM-brl"/>
</dbReference>
<evidence type="ECO:0000313" key="3">
    <source>
        <dbReference type="Proteomes" id="UP000182517"/>
    </source>
</evidence>
<evidence type="ECO:0000313" key="2">
    <source>
        <dbReference type="EMBL" id="APG26866.1"/>
    </source>
</evidence>
<dbReference type="SUPFAM" id="SSF51695">
    <property type="entry name" value="PLC-like phosphodiesterases"/>
    <property type="match status" value="1"/>
</dbReference>
<dbReference type="PROSITE" id="PS51704">
    <property type="entry name" value="GP_PDE"/>
    <property type="match status" value="1"/>
</dbReference>
<accession>A0A1L3GLP1</accession>
<reference evidence="2 3" key="1">
    <citation type="journal article" date="2017" name="Genome Announc.">
        <title>Complete Genome Sequences of Two Acetylene-Fermenting Pelobacter acetylenicus Strains.</title>
        <authorList>
            <person name="Sutton J.M."/>
            <person name="Baesman S.M."/>
            <person name="Fierst J.L."/>
            <person name="Poret-Peterson A.T."/>
            <person name="Oremland R.S."/>
            <person name="Dunlap D.S."/>
            <person name="Akob D.M."/>
        </authorList>
    </citation>
    <scope>NUCLEOTIDE SEQUENCE [LARGE SCALE GENOMIC DNA]</scope>
    <source>
        <strain evidence="2 3">SFB93</strain>
    </source>
</reference>
<dbReference type="InterPro" id="IPR030395">
    <property type="entry name" value="GP_PDE_dom"/>
</dbReference>
<dbReference type="Proteomes" id="UP000182517">
    <property type="component" value="Chromosome"/>
</dbReference>
<sequence>MLKKPIWISHRGYAKKTVENTRAAFCAAVDHGFSCLETDLRLTRDGRIALVHDPDLRRLAGDRRRVQDLTAAELASIRLRSPDKTRPGPNASVSSNKQIDDANSVMFFDDFATEFSECRWVLDIKPEAGEKTILALARWAKAKNLVDKIIHNAKMLTWDAGHQALAGKHFPGLQFYPRQLECWRAGLAALSGVPALGGIQSGKTYALPPSVSGLPLFRSSIVRHFHNRGASVVAFLPPCGVTAGRAAAVGFDEILTNHEILPEVAPGVGTI</sequence>
<dbReference type="STRING" id="1842532.A7E78_02835"/>
<dbReference type="RefSeq" id="WP_072282827.1">
    <property type="nucleotide sequence ID" value="NZ_CP015519.1"/>
</dbReference>
<dbReference type="Pfam" id="PF03009">
    <property type="entry name" value="GDPD"/>
    <property type="match status" value="1"/>
</dbReference>
<protein>
    <recommendedName>
        <fullName evidence="1">GP-PDE domain-containing protein</fullName>
    </recommendedName>
</protein>
<dbReference type="PANTHER" id="PTHR46211:SF14">
    <property type="entry name" value="GLYCEROPHOSPHODIESTER PHOSPHODIESTERASE"/>
    <property type="match status" value="1"/>
</dbReference>
<dbReference type="EMBL" id="CP015519">
    <property type="protein sequence ID" value="APG26866.1"/>
    <property type="molecule type" value="Genomic_DNA"/>
</dbReference>
<feature type="domain" description="GP-PDE" evidence="1">
    <location>
        <begin position="5"/>
        <end position="271"/>
    </location>
</feature>
<dbReference type="GO" id="GO:0006629">
    <property type="term" value="P:lipid metabolic process"/>
    <property type="evidence" value="ECO:0007669"/>
    <property type="project" value="InterPro"/>
</dbReference>